<evidence type="ECO:0000313" key="5">
    <source>
        <dbReference type="Proteomes" id="UP001519295"/>
    </source>
</evidence>
<dbReference type="Pfam" id="PF03334">
    <property type="entry name" value="PhaG_MnhG_YufB"/>
    <property type="match status" value="1"/>
</dbReference>
<dbReference type="RefSeq" id="WP_210033198.1">
    <property type="nucleotide sequence ID" value="NZ_JAGINU010000001.1"/>
</dbReference>
<dbReference type="NCBIfam" id="TIGR01300">
    <property type="entry name" value="CPA3_mnhG_phaG"/>
    <property type="match status" value="1"/>
</dbReference>
<dbReference type="Proteomes" id="UP001519295">
    <property type="component" value="Unassembled WGS sequence"/>
</dbReference>
<feature type="transmembrane region" description="Helical" evidence="3">
    <location>
        <begin position="6"/>
        <end position="27"/>
    </location>
</feature>
<comment type="caution">
    <text evidence="4">The sequence shown here is derived from an EMBL/GenBank/DDBJ whole genome shotgun (WGS) entry which is preliminary data.</text>
</comment>
<dbReference type="PANTHER" id="PTHR34703:SF1">
    <property type="entry name" value="ANTIPORTER SUBUNIT MNHG2-RELATED"/>
    <property type="match status" value="1"/>
</dbReference>
<protein>
    <submittedName>
        <fullName evidence="4">Multicomponent Na+:H+ antiporter subunit G</fullName>
    </submittedName>
</protein>
<dbReference type="PANTHER" id="PTHR34703">
    <property type="entry name" value="ANTIPORTER SUBUNIT MNHG2-RELATED"/>
    <property type="match status" value="1"/>
</dbReference>
<evidence type="ECO:0000256" key="3">
    <source>
        <dbReference type="SAM" id="Phobius"/>
    </source>
</evidence>
<keyword evidence="3" id="KW-1133">Transmembrane helix</keyword>
<keyword evidence="3" id="KW-0812">Transmembrane</keyword>
<gene>
    <name evidence="4" type="ORF">JOF36_005851</name>
</gene>
<evidence type="ECO:0000313" key="4">
    <source>
        <dbReference type="EMBL" id="MBP2370155.1"/>
    </source>
</evidence>
<dbReference type="InterPro" id="IPR005133">
    <property type="entry name" value="PhaG_MnhG_YufB"/>
</dbReference>
<evidence type="ECO:0000256" key="1">
    <source>
        <dbReference type="ARBA" id="ARBA00008404"/>
    </source>
</evidence>
<proteinExistence type="inferred from homology"/>
<evidence type="ECO:0000256" key="2">
    <source>
        <dbReference type="SAM" id="MobiDB-lite"/>
    </source>
</evidence>
<dbReference type="NCBIfam" id="NF009314">
    <property type="entry name" value="PRK12674.1-2"/>
    <property type="match status" value="1"/>
</dbReference>
<accession>A0ABS4W1S1</accession>
<keyword evidence="3" id="KW-0472">Membrane</keyword>
<feature type="region of interest" description="Disordered" evidence="2">
    <location>
        <begin position="115"/>
        <end position="157"/>
    </location>
</feature>
<name>A0ABS4W1S1_9PSEU</name>
<reference evidence="4 5" key="1">
    <citation type="submission" date="2021-03" db="EMBL/GenBank/DDBJ databases">
        <title>Sequencing the genomes of 1000 actinobacteria strains.</title>
        <authorList>
            <person name="Klenk H.-P."/>
        </authorList>
    </citation>
    <scope>NUCLEOTIDE SEQUENCE [LARGE SCALE GENOMIC DNA]</scope>
    <source>
        <strain evidence="4 5">DSM 45256</strain>
    </source>
</reference>
<organism evidence="4 5">
    <name type="scientific">Pseudonocardia parietis</name>
    <dbReference type="NCBI Taxonomy" id="570936"/>
    <lineage>
        <taxon>Bacteria</taxon>
        <taxon>Bacillati</taxon>
        <taxon>Actinomycetota</taxon>
        <taxon>Actinomycetes</taxon>
        <taxon>Pseudonocardiales</taxon>
        <taxon>Pseudonocardiaceae</taxon>
        <taxon>Pseudonocardia</taxon>
    </lineage>
</organism>
<dbReference type="EMBL" id="JAGINU010000001">
    <property type="protein sequence ID" value="MBP2370155.1"/>
    <property type="molecule type" value="Genomic_DNA"/>
</dbReference>
<keyword evidence="5" id="KW-1185">Reference proteome</keyword>
<sequence>MPISDVVSAALMLIGATSCLLGALGLVRLPDLPARLQATTKPQTLGLLLILIAAAIRLDFENSSTLALVVLFQVLTAPVISQVVGRSAYRSGAIDRDSLVVDDLADRMDADARAVRTWRPAAPGGPTGESAGSPDGDGEAGSGDGAPSRGTDGLADR</sequence>
<comment type="similarity">
    <text evidence="1">Belongs to the CPA3 antiporters (TC 2.A.63) subunit G family.</text>
</comment>